<organism evidence="2 3">
    <name type="scientific">Cyclostephanos tholiformis</name>
    <dbReference type="NCBI Taxonomy" id="382380"/>
    <lineage>
        <taxon>Eukaryota</taxon>
        <taxon>Sar</taxon>
        <taxon>Stramenopiles</taxon>
        <taxon>Ochrophyta</taxon>
        <taxon>Bacillariophyta</taxon>
        <taxon>Coscinodiscophyceae</taxon>
        <taxon>Thalassiosirophycidae</taxon>
        <taxon>Stephanodiscales</taxon>
        <taxon>Stephanodiscaceae</taxon>
        <taxon>Cyclostephanos</taxon>
    </lineage>
</organism>
<dbReference type="Proteomes" id="UP001530377">
    <property type="component" value="Unassembled WGS sequence"/>
</dbReference>
<feature type="compositionally biased region" description="Low complexity" evidence="1">
    <location>
        <begin position="811"/>
        <end position="826"/>
    </location>
</feature>
<evidence type="ECO:0000313" key="3">
    <source>
        <dbReference type="Proteomes" id="UP001530377"/>
    </source>
</evidence>
<accession>A0ABD3SEM5</accession>
<feature type="region of interest" description="Disordered" evidence="1">
    <location>
        <begin position="766"/>
        <end position="902"/>
    </location>
</feature>
<name>A0ABD3SEM5_9STRA</name>
<dbReference type="AlphaFoldDB" id="A0ABD3SEM5"/>
<sequence>MNNSLQSLHSDFAGAISGRELPPPSTMPVMFDHLAGRNAASYFPPASAAFGSYRSYADAIMGGRYAGNATAGLASADTLLSSLSQELRRNPFTPLGGFGDGFGVSVSQHHRNHQASLLLEKRLIQEEKLLQEERLLRQYDAHNRVLEAELNYRALRDQIAAQNQHSQNQQQSEMLLTDSLDRRIMAIKEHQAQQRLAATAAGGAAGELGSLGWAASQAYGGYANAEQLQLAEESAAIRERLARRRLLHHHQGAESDNAFIHSSPNTISLASTASTASSDTLTRLLQVKQLSDEDLIRRATEVHQNSILREGLGLDPRSGAGRSAVDSLLERQIMEAHLLRSGAGGGGIGVGGLMRFNPGGAGHAGISGDGIYLNLIQQAYADAALGLRGLGAHGGGGPPPTADAGYTTVAACSTQSQPSNLVPKQQDQQETLRYFKNGMEVDKDGNPLTISSGGSAISIAPKSPVVLPQGSLGSLDATGNVIYRFITAVMKRVPEVGPALAVLIPEGLIPSEFPHVVDATVTVLRSIQERCARATDDVTYDLHRRITACIALIESNSADLGLGVPVSGGGVGPGSAFGSLPTCAAMRHAQLLRMGIEPNTYQTLPSPNNHRLDLAGGGFATAGGGSMVPYPISEEQLATAHHHENQQPRMISYQSGDIPEDKTGYAPLKENSDMSHHDVARSESPVDDNMPMMAMYKSKKKAAMRAMKAEKRKRKPKLVHKANAPLKTVDPTPKKSLVQKLVQHALFRGGFDPNAIAASDFRDAPIETSASPENSDGSSSKSDDAKELASADVIESAAEVGESPAKKRRVVNQSNSNVDNNEDVSVAIDQESSNAITDIGDANEAECERSAGDETEKDIVRNGGSPRFKGSIDKPVVEPSSREAASTPEHDAVSVLMGLMDK</sequence>
<dbReference type="EMBL" id="JALLPB020000056">
    <property type="protein sequence ID" value="KAL3822748.1"/>
    <property type="molecule type" value="Genomic_DNA"/>
</dbReference>
<reference evidence="2 3" key="1">
    <citation type="submission" date="2024-10" db="EMBL/GenBank/DDBJ databases">
        <title>Updated reference genomes for cyclostephanoid diatoms.</title>
        <authorList>
            <person name="Roberts W.R."/>
            <person name="Alverson A.J."/>
        </authorList>
    </citation>
    <scope>NUCLEOTIDE SEQUENCE [LARGE SCALE GENOMIC DNA]</scope>
    <source>
        <strain evidence="2 3">AJA228-03</strain>
    </source>
</reference>
<gene>
    <name evidence="2" type="ORF">ACHAXA_008051</name>
</gene>
<proteinExistence type="predicted"/>
<feature type="compositionally biased region" description="Basic and acidic residues" evidence="1">
    <location>
        <begin position="670"/>
        <end position="681"/>
    </location>
</feature>
<keyword evidence="3" id="KW-1185">Reference proteome</keyword>
<evidence type="ECO:0000313" key="2">
    <source>
        <dbReference type="EMBL" id="KAL3822748.1"/>
    </source>
</evidence>
<evidence type="ECO:0000256" key="1">
    <source>
        <dbReference type="SAM" id="MobiDB-lite"/>
    </source>
</evidence>
<protein>
    <submittedName>
        <fullName evidence="2">Uncharacterized protein</fullName>
    </submittedName>
</protein>
<feature type="region of interest" description="Disordered" evidence="1">
    <location>
        <begin position="669"/>
        <end position="690"/>
    </location>
</feature>
<comment type="caution">
    <text evidence="2">The sequence shown here is derived from an EMBL/GenBank/DDBJ whole genome shotgun (WGS) entry which is preliminary data.</text>
</comment>
<feature type="compositionally biased region" description="Basic and acidic residues" evidence="1">
    <location>
        <begin position="846"/>
        <end position="860"/>
    </location>
</feature>